<evidence type="ECO:0000313" key="2">
    <source>
        <dbReference type="Proteomes" id="UP001153332"/>
    </source>
</evidence>
<dbReference type="Proteomes" id="UP001153332">
    <property type="component" value="Unassembled WGS sequence"/>
</dbReference>
<protein>
    <submittedName>
        <fullName evidence="1">Uncharacterized protein</fullName>
    </submittedName>
</protein>
<proteinExistence type="predicted"/>
<accession>A0ACC2JYP3</accession>
<name>A0ACC2JYP3_9PEZI</name>
<comment type="caution">
    <text evidence="1">The sequence shown here is derived from an EMBL/GenBank/DDBJ whole genome shotgun (WGS) entry which is preliminary data.</text>
</comment>
<gene>
    <name evidence="1" type="ORF">O1611_g1086</name>
</gene>
<sequence>MDYGPGHRALALTAYFTTEHEFEHERYHRGIIVYRRTNDQGVVERIVVKHAQQNDYDRDDEVVSEEDVLRQLWGAEHVIRLLSIVGDRAHRHRDFDQPISRPLHALSRILPWKLLVDQVEYNETTEFHWFVMEHLSRGDGCQNLGVHEISEPLLWYFFLCRKILYPSHPTLARQGKALTKRPVIRSCIAMAWPPNLSGLNPPPVVREQIPRPMRAPSFLFHGDLHMGNIMFGEYDSRDDTDPSCHQGVPTIDFGLAYEEQSPEAARANNIVHMASLMYQMACLSENYYVYNDDDDRPAFDVTDIQHLGDFETWLDEDFYYSEQYSRSFRRMLARCLAVEPERRPGLRECLSICTRNIAKTPNWRHLRDEVSELFDRVPPDVRDNDSDYVPSDEESDES</sequence>
<keyword evidence="2" id="KW-1185">Reference proteome</keyword>
<reference evidence="1" key="1">
    <citation type="submission" date="2022-12" db="EMBL/GenBank/DDBJ databases">
        <title>Genome Sequence of Lasiodiplodia mahajangana.</title>
        <authorList>
            <person name="Buettner E."/>
        </authorList>
    </citation>
    <scope>NUCLEOTIDE SEQUENCE</scope>
    <source>
        <strain evidence="1">VT137</strain>
    </source>
</reference>
<organism evidence="1 2">
    <name type="scientific">Lasiodiplodia mahajangana</name>
    <dbReference type="NCBI Taxonomy" id="1108764"/>
    <lineage>
        <taxon>Eukaryota</taxon>
        <taxon>Fungi</taxon>
        <taxon>Dikarya</taxon>
        <taxon>Ascomycota</taxon>
        <taxon>Pezizomycotina</taxon>
        <taxon>Dothideomycetes</taxon>
        <taxon>Dothideomycetes incertae sedis</taxon>
        <taxon>Botryosphaeriales</taxon>
        <taxon>Botryosphaeriaceae</taxon>
        <taxon>Lasiodiplodia</taxon>
    </lineage>
</organism>
<dbReference type="EMBL" id="JAPUUL010000115">
    <property type="protein sequence ID" value="KAJ8132539.1"/>
    <property type="molecule type" value="Genomic_DNA"/>
</dbReference>
<evidence type="ECO:0000313" key="1">
    <source>
        <dbReference type="EMBL" id="KAJ8132539.1"/>
    </source>
</evidence>